<evidence type="ECO:0000256" key="5">
    <source>
        <dbReference type="ARBA" id="ARBA00023128"/>
    </source>
</evidence>
<evidence type="ECO:0000256" key="2">
    <source>
        <dbReference type="ARBA" id="ARBA00022692"/>
    </source>
</evidence>
<keyword evidence="4 9" id="KW-1133">Transmembrane helix</keyword>
<reference evidence="11" key="1">
    <citation type="journal article" date="2020" name="Stud. Mycol.">
        <title>101 Dothideomycetes genomes: a test case for predicting lifestyles and emergence of pathogens.</title>
        <authorList>
            <person name="Haridas S."/>
            <person name="Albert R."/>
            <person name="Binder M."/>
            <person name="Bloem J."/>
            <person name="Labutti K."/>
            <person name="Salamov A."/>
            <person name="Andreopoulos B."/>
            <person name="Baker S."/>
            <person name="Barry K."/>
            <person name="Bills G."/>
            <person name="Bluhm B."/>
            <person name="Cannon C."/>
            <person name="Castanera R."/>
            <person name="Culley D."/>
            <person name="Daum C."/>
            <person name="Ezra D."/>
            <person name="Gonzalez J."/>
            <person name="Henrissat B."/>
            <person name="Kuo A."/>
            <person name="Liang C."/>
            <person name="Lipzen A."/>
            <person name="Lutzoni F."/>
            <person name="Magnuson J."/>
            <person name="Mondo S."/>
            <person name="Nolan M."/>
            <person name="Ohm R."/>
            <person name="Pangilinan J."/>
            <person name="Park H.-J."/>
            <person name="Ramirez L."/>
            <person name="Alfaro M."/>
            <person name="Sun H."/>
            <person name="Tritt A."/>
            <person name="Yoshinaga Y."/>
            <person name="Zwiers L.-H."/>
            <person name="Turgeon B."/>
            <person name="Goodwin S."/>
            <person name="Spatafora J."/>
            <person name="Crous P."/>
            <person name="Grigoriev I."/>
        </authorList>
    </citation>
    <scope>NUCLEOTIDE SEQUENCE</scope>
    <source>
        <strain evidence="11">CBS 122681</strain>
    </source>
</reference>
<evidence type="ECO:0000256" key="6">
    <source>
        <dbReference type="ARBA" id="ARBA00023136"/>
    </source>
</evidence>
<dbReference type="OrthoDB" id="73691at2759"/>
<dbReference type="Proteomes" id="UP000799324">
    <property type="component" value="Unassembled WGS sequence"/>
</dbReference>
<accession>A0A6A6TN98</accession>
<feature type="region of interest" description="Disordered" evidence="8">
    <location>
        <begin position="1"/>
        <end position="23"/>
    </location>
</feature>
<dbReference type="AlphaFoldDB" id="A0A6A6TN98"/>
<feature type="region of interest" description="Disordered" evidence="8">
    <location>
        <begin position="62"/>
        <end position="86"/>
    </location>
</feature>
<feature type="non-terminal residue" evidence="11">
    <location>
        <position position="294"/>
    </location>
</feature>
<keyword evidence="6 9" id="KW-0472">Membrane</keyword>
<evidence type="ECO:0000256" key="3">
    <source>
        <dbReference type="ARBA" id="ARBA00022792"/>
    </source>
</evidence>
<proteinExistence type="predicted"/>
<evidence type="ECO:0000313" key="12">
    <source>
        <dbReference type="Proteomes" id="UP000799324"/>
    </source>
</evidence>
<feature type="compositionally biased region" description="Basic and acidic residues" evidence="8">
    <location>
        <begin position="1"/>
        <end position="12"/>
    </location>
</feature>
<dbReference type="PANTHER" id="PTHR14009">
    <property type="entry name" value="LEUCINE ZIPPER-EF-HAND CONTAINING TRANSMEMBRANE PROTEIN"/>
    <property type="match status" value="1"/>
</dbReference>
<sequence>VPRPKWNEKLNPPEETYAPELNVPARKADQGTLSYAWNAGKAYINFYKGGIKNVRWTGKRAKEIRNRSSNNSATGTGNGDGQGHGSASVLTRAEWQLLRRSKQDMRRLPVVLVLVLVFGEWLPFVALWLTPVIPEPCRIPKQISKALNSAETRRRAREKRIAMDAARLLHGQRKPGAALLEQIEEKKNKPLPLLKPQDVEGLDTVGLLRASAKLDTHSRVWDWFPFITPPKGLLRWGLQRRLGYLKEDDHLIQRDGGWQGLGEKELRRACAERGIDVLGKSEGELRRAALEWFG</sequence>
<feature type="transmembrane region" description="Helical" evidence="9">
    <location>
        <begin position="108"/>
        <end position="129"/>
    </location>
</feature>
<evidence type="ECO:0000256" key="8">
    <source>
        <dbReference type="SAM" id="MobiDB-lite"/>
    </source>
</evidence>
<comment type="subcellular location">
    <subcellularLocation>
        <location evidence="1">Mitochondrion inner membrane</location>
        <topology evidence="1">Single-pass membrane protein</topology>
    </subcellularLocation>
</comment>
<name>A0A6A6TN98_9PLEO</name>
<dbReference type="InterPro" id="IPR044202">
    <property type="entry name" value="LETM1/MDM38-like"/>
</dbReference>
<evidence type="ECO:0000256" key="4">
    <source>
        <dbReference type="ARBA" id="ARBA00022989"/>
    </source>
</evidence>
<keyword evidence="2 9" id="KW-0812">Transmembrane</keyword>
<dbReference type="PROSITE" id="PS51758">
    <property type="entry name" value="LETM1_RBD"/>
    <property type="match status" value="1"/>
</dbReference>
<keyword evidence="12" id="KW-1185">Reference proteome</keyword>
<feature type="domain" description="Letm1 RBD" evidence="10">
    <location>
        <begin position="129"/>
        <end position="294"/>
    </location>
</feature>
<evidence type="ECO:0000256" key="7">
    <source>
        <dbReference type="PROSITE-ProRule" id="PRU01094"/>
    </source>
</evidence>
<keyword evidence="3" id="KW-0999">Mitochondrion inner membrane</keyword>
<dbReference type="GO" id="GO:0043022">
    <property type="term" value="F:ribosome binding"/>
    <property type="evidence" value="ECO:0007669"/>
    <property type="project" value="InterPro"/>
</dbReference>
<dbReference type="Pfam" id="PF07766">
    <property type="entry name" value="LETM1_RBD"/>
    <property type="match status" value="1"/>
</dbReference>
<evidence type="ECO:0000256" key="9">
    <source>
        <dbReference type="SAM" id="Phobius"/>
    </source>
</evidence>
<dbReference type="PANTHER" id="PTHR14009:SF1">
    <property type="entry name" value="MITOCHONDRIAL PROTON_CALCIUM EXCHANGER PROTEIN"/>
    <property type="match status" value="1"/>
</dbReference>
<evidence type="ECO:0000259" key="10">
    <source>
        <dbReference type="PROSITE" id="PS51758"/>
    </source>
</evidence>
<protein>
    <recommendedName>
        <fullName evidence="10">Letm1 RBD domain-containing protein</fullName>
    </recommendedName>
</protein>
<dbReference type="GO" id="GO:0030003">
    <property type="term" value="P:intracellular monoatomic cation homeostasis"/>
    <property type="evidence" value="ECO:0007669"/>
    <property type="project" value="TreeGrafter"/>
</dbReference>
<gene>
    <name evidence="11" type="ORF">K491DRAFT_564024</name>
</gene>
<dbReference type="EMBL" id="MU004293">
    <property type="protein sequence ID" value="KAF2661539.1"/>
    <property type="molecule type" value="Genomic_DNA"/>
</dbReference>
<feature type="non-terminal residue" evidence="11">
    <location>
        <position position="1"/>
    </location>
</feature>
<evidence type="ECO:0000313" key="11">
    <source>
        <dbReference type="EMBL" id="KAF2661539.1"/>
    </source>
</evidence>
<dbReference type="InterPro" id="IPR033122">
    <property type="entry name" value="LETM1-like_RBD"/>
</dbReference>
<dbReference type="GO" id="GO:0005743">
    <property type="term" value="C:mitochondrial inner membrane"/>
    <property type="evidence" value="ECO:0007669"/>
    <property type="project" value="UniProtKB-SubCell"/>
</dbReference>
<evidence type="ECO:0000256" key="1">
    <source>
        <dbReference type="ARBA" id="ARBA00004434"/>
    </source>
</evidence>
<keyword evidence="5 7" id="KW-0496">Mitochondrion</keyword>
<organism evidence="11 12">
    <name type="scientific">Lophiostoma macrostomum CBS 122681</name>
    <dbReference type="NCBI Taxonomy" id="1314788"/>
    <lineage>
        <taxon>Eukaryota</taxon>
        <taxon>Fungi</taxon>
        <taxon>Dikarya</taxon>
        <taxon>Ascomycota</taxon>
        <taxon>Pezizomycotina</taxon>
        <taxon>Dothideomycetes</taxon>
        <taxon>Pleosporomycetidae</taxon>
        <taxon>Pleosporales</taxon>
        <taxon>Lophiostomataceae</taxon>
        <taxon>Lophiostoma</taxon>
    </lineage>
</organism>